<dbReference type="Proteomes" id="UP000507470">
    <property type="component" value="Unassembled WGS sequence"/>
</dbReference>
<accession>A0A6J8EI54</accession>
<gene>
    <name evidence="2" type="ORF">MCOR_51590</name>
</gene>
<evidence type="ECO:0000256" key="1">
    <source>
        <dbReference type="ARBA" id="ARBA00007865"/>
    </source>
</evidence>
<sequence>MDICKLVFVICFATGIHCIPLFPYDLVDLTRNLGPDSIYYPILGGYEKVIEFQGSKEFGHWVFSNMLKMTEHVGTHMDAPSHFNKVGWNMHQIPINKMVGPGVIVNVKEKARKNPDYRVSINDMKEWEEKYGKMPDGAMVIMNSGWDAKYPDKNSVYGTKNVSDLKSFHHPGWHEDTISWIIANRHMLFIGTDAPSFDYGQSSTYPVHVLTSRENICGLENVANLDRIPPSGSIISAAGMKTVEGSGGPLRLYAMVPSAGANNSSVTNGTSNLLLIVICLTLFIKLQHF</sequence>
<name>A0A6J8EI54_MYTCO</name>
<organism evidence="2 3">
    <name type="scientific">Mytilus coruscus</name>
    <name type="common">Sea mussel</name>
    <dbReference type="NCBI Taxonomy" id="42192"/>
    <lineage>
        <taxon>Eukaryota</taxon>
        <taxon>Metazoa</taxon>
        <taxon>Spiralia</taxon>
        <taxon>Lophotrochozoa</taxon>
        <taxon>Mollusca</taxon>
        <taxon>Bivalvia</taxon>
        <taxon>Autobranchia</taxon>
        <taxon>Pteriomorphia</taxon>
        <taxon>Mytilida</taxon>
        <taxon>Mytiloidea</taxon>
        <taxon>Mytilidae</taxon>
        <taxon>Mytilinae</taxon>
        <taxon>Mytilus</taxon>
    </lineage>
</organism>
<dbReference type="OrthoDB" id="7108654at2759"/>
<dbReference type="AlphaFoldDB" id="A0A6J8EI54"/>
<dbReference type="Gene3D" id="3.50.30.50">
    <property type="entry name" value="Putative cyclase"/>
    <property type="match status" value="1"/>
</dbReference>
<dbReference type="EMBL" id="CACVKT020009002">
    <property type="protein sequence ID" value="CAC5419215.1"/>
    <property type="molecule type" value="Genomic_DNA"/>
</dbReference>
<dbReference type="InterPro" id="IPR007325">
    <property type="entry name" value="KFase/CYL"/>
</dbReference>
<keyword evidence="3" id="KW-1185">Reference proteome</keyword>
<comment type="similarity">
    <text evidence="1">Belongs to the Cyclase 1 superfamily.</text>
</comment>
<dbReference type="PANTHER" id="PTHR31118:SF12">
    <property type="entry name" value="CYCLASE-LIKE PROTEIN 2"/>
    <property type="match status" value="1"/>
</dbReference>
<dbReference type="PANTHER" id="PTHR31118">
    <property type="entry name" value="CYCLASE-LIKE PROTEIN 2"/>
    <property type="match status" value="1"/>
</dbReference>
<dbReference type="GO" id="GO:0004061">
    <property type="term" value="F:arylformamidase activity"/>
    <property type="evidence" value="ECO:0007669"/>
    <property type="project" value="InterPro"/>
</dbReference>
<evidence type="ECO:0000313" key="2">
    <source>
        <dbReference type="EMBL" id="CAC5419215.1"/>
    </source>
</evidence>
<dbReference type="InterPro" id="IPR037175">
    <property type="entry name" value="KFase_sf"/>
</dbReference>
<dbReference type="GO" id="GO:0019441">
    <property type="term" value="P:L-tryptophan catabolic process to kynurenine"/>
    <property type="evidence" value="ECO:0007669"/>
    <property type="project" value="InterPro"/>
</dbReference>
<dbReference type="SUPFAM" id="SSF102198">
    <property type="entry name" value="Putative cyclase"/>
    <property type="match status" value="1"/>
</dbReference>
<dbReference type="Pfam" id="PF04199">
    <property type="entry name" value="Cyclase"/>
    <property type="match status" value="1"/>
</dbReference>
<evidence type="ECO:0008006" key="4">
    <source>
        <dbReference type="Google" id="ProtNLM"/>
    </source>
</evidence>
<evidence type="ECO:0000313" key="3">
    <source>
        <dbReference type="Proteomes" id="UP000507470"/>
    </source>
</evidence>
<proteinExistence type="inferred from homology"/>
<reference evidence="2 3" key="1">
    <citation type="submission" date="2020-06" db="EMBL/GenBank/DDBJ databases">
        <authorList>
            <person name="Li R."/>
            <person name="Bekaert M."/>
        </authorList>
    </citation>
    <scope>NUCLEOTIDE SEQUENCE [LARGE SCALE GENOMIC DNA]</scope>
    <source>
        <strain evidence="3">wild</strain>
    </source>
</reference>
<protein>
    <recommendedName>
        <fullName evidence="4">Arylformamidase</fullName>
    </recommendedName>
</protein>